<dbReference type="Pfam" id="PF07727">
    <property type="entry name" value="RVT_2"/>
    <property type="match status" value="1"/>
</dbReference>
<reference evidence="2" key="1">
    <citation type="submission" date="2018-05" db="EMBL/GenBank/DDBJ databases">
        <title>Draft genome of Mucuna pruriens seed.</title>
        <authorList>
            <person name="Nnadi N.E."/>
            <person name="Vos R."/>
            <person name="Hasami M.H."/>
            <person name="Devisetty U.K."/>
            <person name="Aguiy J.C."/>
        </authorList>
    </citation>
    <scope>NUCLEOTIDE SEQUENCE [LARGE SCALE GENOMIC DNA]</scope>
    <source>
        <strain evidence="2">JCA_2017</strain>
    </source>
</reference>
<name>A0A371F266_MUCPR</name>
<evidence type="ECO:0000259" key="1">
    <source>
        <dbReference type="Pfam" id="PF07727"/>
    </source>
</evidence>
<accession>A0A371F266</accession>
<gene>
    <name evidence="2" type="ORF">CR513_48136</name>
</gene>
<dbReference type="InterPro" id="IPR013103">
    <property type="entry name" value="RVT_2"/>
</dbReference>
<dbReference type="OrthoDB" id="8048783at2759"/>
<dbReference type="AlphaFoldDB" id="A0A371F266"/>
<keyword evidence="3" id="KW-1185">Reference proteome</keyword>
<evidence type="ECO:0000313" key="3">
    <source>
        <dbReference type="Proteomes" id="UP000257109"/>
    </source>
</evidence>
<sequence length="140" mass="16479">MARYKPRLVAKGFHQLPEMDYHDTLNPSVEVQTIKLVLFFAISKRWSLSQMDVPYFSAVATHLLLTHLFSCFYTFVCCASYLSKQYVADNDFLWLNNRRHLHDQLSTFVHMYTSVHQPHYTCKIQNAFFATLRTPLILDL</sequence>
<feature type="non-terminal residue" evidence="2">
    <location>
        <position position="1"/>
    </location>
</feature>
<organism evidence="2 3">
    <name type="scientific">Mucuna pruriens</name>
    <name type="common">Velvet bean</name>
    <name type="synonym">Dolichos pruriens</name>
    <dbReference type="NCBI Taxonomy" id="157652"/>
    <lineage>
        <taxon>Eukaryota</taxon>
        <taxon>Viridiplantae</taxon>
        <taxon>Streptophyta</taxon>
        <taxon>Embryophyta</taxon>
        <taxon>Tracheophyta</taxon>
        <taxon>Spermatophyta</taxon>
        <taxon>Magnoliopsida</taxon>
        <taxon>eudicotyledons</taxon>
        <taxon>Gunneridae</taxon>
        <taxon>Pentapetalae</taxon>
        <taxon>rosids</taxon>
        <taxon>fabids</taxon>
        <taxon>Fabales</taxon>
        <taxon>Fabaceae</taxon>
        <taxon>Papilionoideae</taxon>
        <taxon>50 kb inversion clade</taxon>
        <taxon>NPAAA clade</taxon>
        <taxon>indigoferoid/millettioid clade</taxon>
        <taxon>Phaseoleae</taxon>
        <taxon>Mucuna</taxon>
    </lineage>
</organism>
<dbReference type="EMBL" id="QJKJ01010926">
    <property type="protein sequence ID" value="RDX72389.1"/>
    <property type="molecule type" value="Genomic_DNA"/>
</dbReference>
<proteinExistence type="predicted"/>
<evidence type="ECO:0000313" key="2">
    <source>
        <dbReference type="EMBL" id="RDX72389.1"/>
    </source>
</evidence>
<protein>
    <recommendedName>
        <fullName evidence="1">Reverse transcriptase Ty1/copia-type domain-containing protein</fullName>
    </recommendedName>
</protein>
<comment type="caution">
    <text evidence="2">The sequence shown here is derived from an EMBL/GenBank/DDBJ whole genome shotgun (WGS) entry which is preliminary data.</text>
</comment>
<feature type="domain" description="Reverse transcriptase Ty1/copia-type" evidence="1">
    <location>
        <begin position="2"/>
        <end position="53"/>
    </location>
</feature>
<dbReference type="Proteomes" id="UP000257109">
    <property type="component" value="Unassembled WGS sequence"/>
</dbReference>